<organism evidence="2 3">
    <name type="scientific">Actinocorallia longicatena</name>
    <dbReference type="NCBI Taxonomy" id="111803"/>
    <lineage>
        <taxon>Bacteria</taxon>
        <taxon>Bacillati</taxon>
        <taxon>Actinomycetota</taxon>
        <taxon>Actinomycetes</taxon>
        <taxon>Streptosporangiales</taxon>
        <taxon>Thermomonosporaceae</taxon>
        <taxon>Actinocorallia</taxon>
    </lineage>
</organism>
<dbReference type="InterPro" id="IPR000182">
    <property type="entry name" value="GNAT_dom"/>
</dbReference>
<dbReference type="Gene3D" id="3.40.630.30">
    <property type="match status" value="1"/>
</dbReference>
<proteinExistence type="predicted"/>
<dbReference type="SUPFAM" id="SSF55729">
    <property type="entry name" value="Acyl-CoA N-acyltransferases (Nat)"/>
    <property type="match status" value="1"/>
</dbReference>
<gene>
    <name evidence="2" type="ORF">GCM10010468_12220</name>
</gene>
<reference evidence="3" key="1">
    <citation type="journal article" date="2019" name="Int. J. Syst. Evol. Microbiol.">
        <title>The Global Catalogue of Microorganisms (GCM) 10K type strain sequencing project: providing services to taxonomists for standard genome sequencing and annotation.</title>
        <authorList>
            <consortium name="The Broad Institute Genomics Platform"/>
            <consortium name="The Broad Institute Genome Sequencing Center for Infectious Disease"/>
            <person name="Wu L."/>
            <person name="Ma J."/>
        </authorList>
    </citation>
    <scope>NUCLEOTIDE SEQUENCE [LARGE SCALE GENOMIC DNA]</scope>
    <source>
        <strain evidence="3">JCM 9377</strain>
    </source>
</reference>
<protein>
    <recommendedName>
        <fullName evidence="1">N-acetyltransferase domain-containing protein</fullName>
    </recommendedName>
</protein>
<keyword evidence="3" id="KW-1185">Reference proteome</keyword>
<sequence>MRGLHRQTGCGPFGDITADFEPAAEFAFVNRASEAEVPAAYAEFAGLRFRAEMAGIAARAVLVGGRFHEVDSSRRGCELAVRAAVRRLRADLGLPRVAVPGDVPELVRLRRVLLTAMNGGPITSGWESAYAAVLERRIGTEGFVAFVLDGAQGLAAAGIGTITEGLPSPSNPAGINGTLLGMATDPRERRRGHARRIVEALMVWFRAEGAARIDLNATTEGEGLYRSFGFTPPPFPALTWRRVTS</sequence>
<dbReference type="EMBL" id="BAAAUV010000003">
    <property type="protein sequence ID" value="GAA3199844.1"/>
    <property type="molecule type" value="Genomic_DNA"/>
</dbReference>
<accession>A0ABP6Q183</accession>
<feature type="domain" description="N-acetyltransferase" evidence="1">
    <location>
        <begin position="93"/>
        <end position="245"/>
    </location>
</feature>
<comment type="caution">
    <text evidence="2">The sequence shown here is derived from an EMBL/GenBank/DDBJ whole genome shotgun (WGS) entry which is preliminary data.</text>
</comment>
<dbReference type="InterPro" id="IPR014721">
    <property type="entry name" value="Ribsml_uS5_D2-typ_fold_subgr"/>
</dbReference>
<dbReference type="Pfam" id="PF00583">
    <property type="entry name" value="Acetyltransf_1"/>
    <property type="match status" value="1"/>
</dbReference>
<dbReference type="Proteomes" id="UP001501237">
    <property type="component" value="Unassembled WGS sequence"/>
</dbReference>
<evidence type="ECO:0000259" key="1">
    <source>
        <dbReference type="PROSITE" id="PS51186"/>
    </source>
</evidence>
<dbReference type="InterPro" id="IPR016181">
    <property type="entry name" value="Acyl_CoA_acyltransferase"/>
</dbReference>
<evidence type="ECO:0000313" key="2">
    <source>
        <dbReference type="EMBL" id="GAA3199844.1"/>
    </source>
</evidence>
<name>A0ABP6Q183_9ACTN</name>
<dbReference type="PROSITE" id="PS51186">
    <property type="entry name" value="GNAT"/>
    <property type="match status" value="1"/>
</dbReference>
<dbReference type="Gene3D" id="3.30.230.10">
    <property type="match status" value="1"/>
</dbReference>
<evidence type="ECO:0000313" key="3">
    <source>
        <dbReference type="Proteomes" id="UP001501237"/>
    </source>
</evidence>